<reference evidence="1" key="1">
    <citation type="journal article" date="2014" name="Front. Microbiol.">
        <title>High frequency of phylogenetically diverse reductive dehalogenase-homologous genes in deep subseafloor sedimentary metagenomes.</title>
        <authorList>
            <person name="Kawai M."/>
            <person name="Futagami T."/>
            <person name="Toyoda A."/>
            <person name="Takaki Y."/>
            <person name="Nishi S."/>
            <person name="Hori S."/>
            <person name="Arai W."/>
            <person name="Tsubouchi T."/>
            <person name="Morono Y."/>
            <person name="Uchiyama I."/>
            <person name="Ito T."/>
            <person name="Fujiyama A."/>
            <person name="Inagaki F."/>
            <person name="Takami H."/>
        </authorList>
    </citation>
    <scope>NUCLEOTIDE SEQUENCE</scope>
    <source>
        <strain evidence="1">Expedition CK06-06</strain>
    </source>
</reference>
<comment type="caution">
    <text evidence="1">The sequence shown here is derived from an EMBL/GenBank/DDBJ whole genome shotgun (WGS) entry which is preliminary data.</text>
</comment>
<protein>
    <submittedName>
        <fullName evidence="1">Uncharacterized protein</fullName>
    </submittedName>
</protein>
<sequence length="75" mass="8032">MPEEVNQEIEALRILVSILEDSQEGLENAGLSAESLTNWITNLNAAIDGTISALPQLEQILDVINKIESGEGGRG</sequence>
<evidence type="ECO:0000313" key="1">
    <source>
        <dbReference type="EMBL" id="GAG19531.1"/>
    </source>
</evidence>
<dbReference type="EMBL" id="BARS01038169">
    <property type="protein sequence ID" value="GAG19531.1"/>
    <property type="molecule type" value="Genomic_DNA"/>
</dbReference>
<accession>X0X3G6</accession>
<dbReference type="AlphaFoldDB" id="X0X3G6"/>
<gene>
    <name evidence="1" type="ORF">S01H1_58425</name>
</gene>
<organism evidence="1">
    <name type="scientific">marine sediment metagenome</name>
    <dbReference type="NCBI Taxonomy" id="412755"/>
    <lineage>
        <taxon>unclassified sequences</taxon>
        <taxon>metagenomes</taxon>
        <taxon>ecological metagenomes</taxon>
    </lineage>
</organism>
<name>X0X3G6_9ZZZZ</name>
<feature type="non-terminal residue" evidence="1">
    <location>
        <position position="75"/>
    </location>
</feature>
<proteinExistence type="predicted"/>